<gene>
    <name evidence="1" type="ORF">ACGRH2_08005</name>
</gene>
<dbReference type="Proteomes" id="UP001607125">
    <property type="component" value="Unassembled WGS sequence"/>
</dbReference>
<keyword evidence="2" id="KW-1185">Reference proteome</keyword>
<comment type="caution">
    <text evidence="1">The sequence shown here is derived from an EMBL/GenBank/DDBJ whole genome shotgun (WGS) entry which is preliminary data.</text>
</comment>
<sequence length="115" mass="11945">MANIIVDTKSIDTDKYHADMYECQQLAGQVEQQDSGSMAEGVVGSSAKGAALGAAGVAIAGGHGTQGAKVGASLGLTKGVIGHNRQKATQEESYQREMDLVMRNCISGRGYTILN</sequence>
<evidence type="ECO:0000313" key="2">
    <source>
        <dbReference type="Proteomes" id="UP001607125"/>
    </source>
</evidence>
<proteinExistence type="predicted"/>
<accession>A0ABW7IG94</accession>
<protein>
    <submittedName>
        <fullName evidence="1">Glycine zipper family protein</fullName>
    </submittedName>
</protein>
<dbReference type="EMBL" id="JBIHSF010000006">
    <property type="protein sequence ID" value="MFH0260362.1"/>
    <property type="molecule type" value="Genomic_DNA"/>
</dbReference>
<name>A0ABW7IG94_9VIBR</name>
<reference evidence="1 2" key="1">
    <citation type="submission" date="2024-10" db="EMBL/GenBank/DDBJ databases">
        <authorList>
            <person name="Yibar A."/>
            <person name="Saticioglu I.B."/>
            <person name="Duman M."/>
            <person name="Ajmi N."/>
            <person name="Gurler F."/>
            <person name="Ay H."/>
            <person name="Onuk E."/>
            <person name="Guler S."/>
            <person name="Romalde J.L."/>
        </authorList>
    </citation>
    <scope>NUCLEOTIDE SEQUENCE [LARGE SCALE GENOMIC DNA]</scope>
    <source>
        <strain evidence="1 2">1-TCBS-B</strain>
    </source>
</reference>
<organism evidence="1 2">
    <name type="scientific">Vibrio barjaei</name>
    <dbReference type="NCBI Taxonomy" id="1676683"/>
    <lineage>
        <taxon>Bacteria</taxon>
        <taxon>Pseudomonadati</taxon>
        <taxon>Pseudomonadota</taxon>
        <taxon>Gammaproteobacteria</taxon>
        <taxon>Vibrionales</taxon>
        <taxon>Vibrionaceae</taxon>
        <taxon>Vibrio</taxon>
    </lineage>
</organism>
<evidence type="ECO:0000313" key="1">
    <source>
        <dbReference type="EMBL" id="MFH0260362.1"/>
    </source>
</evidence>